<reference evidence="2" key="1">
    <citation type="submission" date="2017-07" db="EMBL/GenBank/DDBJ databases">
        <title>Taro Niue Genome Assembly and Annotation.</title>
        <authorList>
            <person name="Atibalentja N."/>
            <person name="Keating K."/>
            <person name="Fields C.J."/>
        </authorList>
    </citation>
    <scope>NUCLEOTIDE SEQUENCE</scope>
    <source>
        <strain evidence="2">Niue_2</strain>
        <tissue evidence="2">Leaf</tissue>
    </source>
</reference>
<evidence type="ECO:0000313" key="2">
    <source>
        <dbReference type="EMBL" id="MQL78527.1"/>
    </source>
</evidence>
<proteinExistence type="predicted"/>
<evidence type="ECO:0008006" key="4">
    <source>
        <dbReference type="Google" id="ProtNLM"/>
    </source>
</evidence>
<gene>
    <name evidence="2" type="ORF">Taro_010956</name>
</gene>
<dbReference type="PANTHER" id="PTHR16212">
    <property type="entry name" value="FOCADHESIN FAMILY MEMBER"/>
    <property type="match status" value="1"/>
</dbReference>
<keyword evidence="3" id="KW-1185">Reference proteome</keyword>
<name>A0A843U8Y3_COLES</name>
<dbReference type="EMBL" id="NMUH01000404">
    <property type="protein sequence ID" value="MQL78527.1"/>
    <property type="molecule type" value="Genomic_DNA"/>
</dbReference>
<sequence length="1037" mass="113976">MGKFPLSEVPRRGNLPARRKGSSPRQSGAGEVPHGWAREPPCDWAQGTSPPLPAGNFPAVSAGGFPAGTWGTSLRGQRGGQIKTCFLIRALSIGFFQVLPPSACTVVSAASNFLLKWLFQYEHEHRQWSAAVSLGLVSNCLHTTDRTQKIEIANALIKVIYKSASYLVKGACGLGLGFACEHLLIQGHNDSLPEGRLAEAKLLGKIIKSLTVIISQLCPSSSNFLISFCENFPLDVDDEQAEEFVDLSGYGSSELDDSWGVAGLIIGLANTAAALYRVGAYDAVLNIKDILMSYIPLSDSSSQGFSDGKPEIPLSMGSCLALPTLVTFCQRVELADINLPDLLSGYRSFMSELLATKYSGTSHQNLLMASSIGAGSLLSCILNEGVFSVKFDDVKCLLDVIRSTYTEPHAPAVQLGGMFGVINVFGAGAGILTHMYRRPSLRIGDAQKDLLYIRGPMFADPALECLSTSLIQEIFVIAKESMDLQIRRNAAWAISFLRHWWWSEDTESVNDQHGDFARSDQESRSLSKDSLVWELYSWLHGSEMDAFPNANTVASVLRCLSKAPRLPSSSDWGAIVKHCMKFGAHLSVQSKMMDQEAKILREECVHFSLAHANSNNSLMTFLDELADGSRFNTLDLNLQCSLLQCLPDLMRVFSALRLEKLYSDLLGYLSSPSSLYMLYNADQRCLLRISFWKGLHHCLVKVFDKLLSVSEAEKCIELLLSLLPAFIFTYDSIKKAQLQQELTWAVDCLSKAPEVWRMHVLQVPKMAFINWQNHAEVANKIIITSRLIAKGCLPMSELGKLKACILNSSSEGALSILMEIVGALYGADSSTKRQWLLDSVEISCISQHPSTALQFVGLLSSRCCEYMPLLLLDCDAVLSDLPVTLPSLLSDGSWSFIAEPLVANLWASTDRICKWALQLQSQEEDTGGVDIDASENRRPLVTGSGVSGTSCQCQLMTMNDILTVSIKASPNVRDTILTSKVTAQQLRMQQMIRMVSKSLNSSCFQRKVMALELVRYLAWFCLESQAISGGCHLRYLS</sequence>
<dbReference type="PANTHER" id="PTHR16212:SF4">
    <property type="entry name" value="FOCADHESIN"/>
    <property type="match status" value="1"/>
</dbReference>
<comment type="caution">
    <text evidence="2">The sequence shown here is derived from an EMBL/GenBank/DDBJ whole genome shotgun (WGS) entry which is preliminary data.</text>
</comment>
<dbReference type="OrthoDB" id="6125419at2759"/>
<evidence type="ECO:0000256" key="1">
    <source>
        <dbReference type="SAM" id="MobiDB-lite"/>
    </source>
</evidence>
<accession>A0A843U8Y3</accession>
<feature type="region of interest" description="Disordered" evidence="1">
    <location>
        <begin position="1"/>
        <end position="49"/>
    </location>
</feature>
<protein>
    <recommendedName>
        <fullName evidence="4">Protein RST1</fullName>
    </recommendedName>
</protein>
<dbReference type="InterPro" id="IPR045163">
    <property type="entry name" value="Focadhesin/RST1"/>
</dbReference>
<dbReference type="GO" id="GO:0060147">
    <property type="term" value="P:regulation of post-transcriptional gene silencing"/>
    <property type="evidence" value="ECO:0007669"/>
    <property type="project" value="InterPro"/>
</dbReference>
<dbReference type="AlphaFoldDB" id="A0A843U8Y3"/>
<dbReference type="Proteomes" id="UP000652761">
    <property type="component" value="Unassembled WGS sequence"/>
</dbReference>
<organism evidence="2 3">
    <name type="scientific">Colocasia esculenta</name>
    <name type="common">Wild taro</name>
    <name type="synonym">Arum esculentum</name>
    <dbReference type="NCBI Taxonomy" id="4460"/>
    <lineage>
        <taxon>Eukaryota</taxon>
        <taxon>Viridiplantae</taxon>
        <taxon>Streptophyta</taxon>
        <taxon>Embryophyta</taxon>
        <taxon>Tracheophyta</taxon>
        <taxon>Spermatophyta</taxon>
        <taxon>Magnoliopsida</taxon>
        <taxon>Liliopsida</taxon>
        <taxon>Araceae</taxon>
        <taxon>Aroideae</taxon>
        <taxon>Colocasieae</taxon>
        <taxon>Colocasia</taxon>
    </lineage>
</organism>
<evidence type="ECO:0000313" key="3">
    <source>
        <dbReference type="Proteomes" id="UP000652761"/>
    </source>
</evidence>